<protein>
    <recommendedName>
        <fullName evidence="3">Trichothecene 3-O-acetyltransferase</fullName>
    </recommendedName>
</protein>
<dbReference type="GeneID" id="4392408"/>
<name>Q2H170_CHAGB</name>
<keyword evidence="2" id="KW-1185">Reference proteome</keyword>
<dbReference type="EMBL" id="CH408032">
    <property type="protein sequence ID" value="EAQ87857.1"/>
    <property type="molecule type" value="Genomic_DNA"/>
</dbReference>
<dbReference type="STRING" id="306901.Q2H170"/>
<dbReference type="InterPro" id="IPR023213">
    <property type="entry name" value="CAT-like_dom_sf"/>
</dbReference>
<evidence type="ECO:0008006" key="3">
    <source>
        <dbReference type="Google" id="ProtNLM"/>
    </source>
</evidence>
<dbReference type="OrthoDB" id="1862401at2759"/>
<dbReference type="Pfam" id="PF02458">
    <property type="entry name" value="Transferase"/>
    <property type="match status" value="1"/>
</dbReference>
<evidence type="ECO:0000313" key="1">
    <source>
        <dbReference type="EMBL" id="EAQ87857.1"/>
    </source>
</evidence>
<organism evidence="1 2">
    <name type="scientific">Chaetomium globosum (strain ATCC 6205 / CBS 148.51 / DSM 1962 / NBRC 6347 / NRRL 1970)</name>
    <name type="common">Soil fungus</name>
    <dbReference type="NCBI Taxonomy" id="306901"/>
    <lineage>
        <taxon>Eukaryota</taxon>
        <taxon>Fungi</taxon>
        <taxon>Dikarya</taxon>
        <taxon>Ascomycota</taxon>
        <taxon>Pezizomycotina</taxon>
        <taxon>Sordariomycetes</taxon>
        <taxon>Sordariomycetidae</taxon>
        <taxon>Sordariales</taxon>
        <taxon>Chaetomiaceae</taxon>
        <taxon>Chaetomium</taxon>
    </lineage>
</organism>
<dbReference type="AlphaFoldDB" id="Q2H170"/>
<dbReference type="HOGENOM" id="CLU_026450_1_0_1"/>
<dbReference type="RefSeq" id="XP_001223690.1">
    <property type="nucleotide sequence ID" value="XM_001223689.1"/>
</dbReference>
<sequence>MATTTVKPSVPVGEEVIHLSALDQQAQRHYAKPLLFFELDHEGPNDPVLEHLKKSLSVALSEAPDFASTVAPLPGSTRKELQLQLNPKSGASWRVFDHTAEVNKGAWSYGSFQELAAKHFSLSDVPTELLVDSTLVDIPEDVQELPALSIQLNLIKGGIILAICWHHTVSDARGFNVLLNSWARHTKESMLRGEPDDAIIPAEEARDRWRLDHGAANATIAQIPEYVVDANARSPRSAASLHLLDREDPLGAPFQISTWYLSSESLQSLRDSLGADGNSGAFTPVEAVSALFWKHISRARGLLDRSEEGATSLFTTRLEFRARLLPPLSGDYIGNICEPNAHARLPLSELCSPATGTSLAKVASAIRAATEAVDDAAVRTYIGLINTLPAVTDLTWNYNGFPGPDFGVTDVSGLDICRTDWGPSLGAPVCLRLAYREGGLLYLFPIDPQGGLEVQALCEPDALEKLKADEGLAKFATFRG</sequence>
<reference evidence="2" key="1">
    <citation type="journal article" date="2015" name="Genome Announc.">
        <title>Draft genome sequence of the cellulolytic fungus Chaetomium globosum.</title>
        <authorList>
            <person name="Cuomo C.A."/>
            <person name="Untereiner W.A."/>
            <person name="Ma L.-J."/>
            <person name="Grabherr M."/>
            <person name="Birren B.W."/>
        </authorList>
    </citation>
    <scope>NUCLEOTIDE SEQUENCE [LARGE SCALE GENOMIC DNA]</scope>
    <source>
        <strain evidence="2">ATCC 6205 / CBS 148.51 / DSM 1962 / NBRC 6347 / NRRL 1970</strain>
    </source>
</reference>
<dbReference type="InParanoid" id="Q2H170"/>
<dbReference type="eggNOG" id="ENOG502RS7Z">
    <property type="taxonomic scope" value="Eukaryota"/>
</dbReference>
<dbReference type="Proteomes" id="UP000001056">
    <property type="component" value="Unassembled WGS sequence"/>
</dbReference>
<dbReference type="Gene3D" id="3.30.559.10">
    <property type="entry name" value="Chloramphenicol acetyltransferase-like domain"/>
    <property type="match status" value="2"/>
</dbReference>
<accession>Q2H170</accession>
<dbReference type="PANTHER" id="PTHR31642:SF315">
    <property type="entry name" value="ACYLTRANSFERASE EASC"/>
    <property type="match status" value="1"/>
</dbReference>
<dbReference type="InterPro" id="IPR050317">
    <property type="entry name" value="Plant_Fungal_Acyltransferase"/>
</dbReference>
<dbReference type="GO" id="GO:0016747">
    <property type="term" value="F:acyltransferase activity, transferring groups other than amino-acyl groups"/>
    <property type="evidence" value="ECO:0007669"/>
    <property type="project" value="TreeGrafter"/>
</dbReference>
<gene>
    <name evidence="1" type="ORF">CHGG_04476</name>
</gene>
<dbReference type="VEuPathDB" id="FungiDB:CHGG_04476"/>
<dbReference type="OMA" id="WGKPESV"/>
<proteinExistence type="predicted"/>
<dbReference type="PANTHER" id="PTHR31642">
    <property type="entry name" value="TRICHOTHECENE 3-O-ACETYLTRANSFERASE"/>
    <property type="match status" value="1"/>
</dbReference>
<evidence type="ECO:0000313" key="2">
    <source>
        <dbReference type="Proteomes" id="UP000001056"/>
    </source>
</evidence>